<dbReference type="RefSeq" id="WP_183987154.1">
    <property type="nucleotide sequence ID" value="NZ_JACHHG010000006.1"/>
</dbReference>
<dbReference type="InterPro" id="IPR036890">
    <property type="entry name" value="HATPase_C_sf"/>
</dbReference>
<dbReference type="EMBL" id="JACHHG010000006">
    <property type="protein sequence ID" value="MBB6098602.1"/>
    <property type="molecule type" value="Genomic_DNA"/>
</dbReference>
<evidence type="ECO:0000313" key="7">
    <source>
        <dbReference type="EMBL" id="MBB6098602.1"/>
    </source>
</evidence>
<sequence length="702" mass="77787">MPSVPDGSDSSLISFDNSAAVPAPSAPLWIVDEQGQVLHQTAPESLGDLLDADLLEEFREALREALHSGRPVTLALRDPARLDITPLRSVLGSVPAALVRQAPDPHAVAHLEERVRALEAFVSFAESAGTDTDVYVLARWALQVLNNFFRDCSAALYELQGDRWIARVWTEDIRSDTLATITAGFERDTPVFAAATQSGEPAFVDAWDPERERIAHTEEYGTAGLYPLQVDGKLRGLLAVGLKDTQRWSERDKAVVRAVGRSLTLALERAEVAARLEAQRAELAVRNQALEAFTELFSGISLQSDPYTLVRRAGEIMMPLLPEGYLIYFELEGQTWRARVQVGDLGNSGLQAAVDAGLPYQDLRNLMIPWTTRQPFYQDVYDIDTDNLGEMVSHVGASAVLPLIVRDQVFGVIAVGLFHQRTWTSVDRVVLETVTRCLGLLIEGAQGVDRLAQRTAELERSNAELEQFAYVASHDLQEPLRTITSFSQLLVSRYSGQLDPRAEQYMQFIREGTERMGRLIRDLLAFSRVAAEPAPTEAVNTAELVAQVVRDLEVQIHELQASVTVGDLPPVEADATQFRQVLQNLLMNGLKFRVPDRPPRVEVTAVREGGWVRFAVKDNGIGIEEQYFDKIFALFQRLHTRDRYEGSGIGLSMARKIVERHGGRMWLESQLGKGTTFYFTMPAVGQGGGRSGLSRSSGRKTP</sequence>
<dbReference type="InterPro" id="IPR003594">
    <property type="entry name" value="HATPase_dom"/>
</dbReference>
<evidence type="ECO:0000259" key="6">
    <source>
        <dbReference type="PROSITE" id="PS50109"/>
    </source>
</evidence>
<evidence type="ECO:0000256" key="5">
    <source>
        <dbReference type="ARBA" id="ARBA00022777"/>
    </source>
</evidence>
<comment type="catalytic activity">
    <reaction evidence="1">
        <text>ATP + protein L-histidine = ADP + protein N-phospho-L-histidine.</text>
        <dbReference type="EC" id="2.7.13.3"/>
    </reaction>
</comment>
<dbReference type="CDD" id="cd16921">
    <property type="entry name" value="HATPase_FilI-like"/>
    <property type="match status" value="1"/>
</dbReference>
<dbReference type="InterPro" id="IPR052162">
    <property type="entry name" value="Sensor_kinase/Photoreceptor"/>
</dbReference>
<comment type="caution">
    <text evidence="7">The sequence shown here is derived from an EMBL/GenBank/DDBJ whole genome shotgun (WGS) entry which is preliminary data.</text>
</comment>
<dbReference type="PANTHER" id="PTHR43304">
    <property type="entry name" value="PHYTOCHROME-LIKE PROTEIN CPH1"/>
    <property type="match status" value="1"/>
</dbReference>
<keyword evidence="3" id="KW-0597">Phosphoprotein</keyword>
<evidence type="ECO:0000313" key="8">
    <source>
        <dbReference type="Proteomes" id="UP000569951"/>
    </source>
</evidence>
<dbReference type="EC" id="2.7.13.3" evidence="2"/>
<gene>
    <name evidence="7" type="ORF">HNR42_002036</name>
</gene>
<dbReference type="AlphaFoldDB" id="A0A841I3K4"/>
<dbReference type="InterPro" id="IPR004358">
    <property type="entry name" value="Sig_transdc_His_kin-like_C"/>
</dbReference>
<dbReference type="InterPro" id="IPR005467">
    <property type="entry name" value="His_kinase_dom"/>
</dbReference>
<dbReference type="SUPFAM" id="SSF55874">
    <property type="entry name" value="ATPase domain of HSP90 chaperone/DNA topoisomerase II/histidine kinase"/>
    <property type="match status" value="1"/>
</dbReference>
<dbReference type="Proteomes" id="UP000569951">
    <property type="component" value="Unassembled WGS sequence"/>
</dbReference>
<dbReference type="CDD" id="cd00082">
    <property type="entry name" value="HisKA"/>
    <property type="match status" value="1"/>
</dbReference>
<dbReference type="SMART" id="SM00388">
    <property type="entry name" value="HisKA"/>
    <property type="match status" value="1"/>
</dbReference>
<organism evidence="7 8">
    <name type="scientific">Deinobacterium chartae</name>
    <dbReference type="NCBI Taxonomy" id="521158"/>
    <lineage>
        <taxon>Bacteria</taxon>
        <taxon>Thermotogati</taxon>
        <taxon>Deinococcota</taxon>
        <taxon>Deinococci</taxon>
        <taxon>Deinococcales</taxon>
        <taxon>Deinococcaceae</taxon>
        <taxon>Deinobacterium</taxon>
    </lineage>
</organism>
<keyword evidence="8" id="KW-1185">Reference proteome</keyword>
<dbReference type="InterPro" id="IPR003661">
    <property type="entry name" value="HisK_dim/P_dom"/>
</dbReference>
<dbReference type="Gene3D" id="1.10.287.130">
    <property type="match status" value="1"/>
</dbReference>
<evidence type="ECO:0000256" key="2">
    <source>
        <dbReference type="ARBA" id="ARBA00012438"/>
    </source>
</evidence>
<dbReference type="Gene3D" id="3.30.450.40">
    <property type="match status" value="2"/>
</dbReference>
<dbReference type="SUPFAM" id="SSF47384">
    <property type="entry name" value="Homodimeric domain of signal transducing histidine kinase"/>
    <property type="match status" value="1"/>
</dbReference>
<dbReference type="InterPro" id="IPR029016">
    <property type="entry name" value="GAF-like_dom_sf"/>
</dbReference>
<reference evidence="7 8" key="1">
    <citation type="submission" date="2020-08" db="EMBL/GenBank/DDBJ databases">
        <title>Genomic Encyclopedia of Type Strains, Phase IV (KMG-IV): sequencing the most valuable type-strain genomes for metagenomic binning, comparative biology and taxonomic classification.</title>
        <authorList>
            <person name="Goeker M."/>
        </authorList>
    </citation>
    <scope>NUCLEOTIDE SEQUENCE [LARGE SCALE GENOMIC DNA]</scope>
    <source>
        <strain evidence="7 8">DSM 21458</strain>
    </source>
</reference>
<dbReference type="Pfam" id="PF00512">
    <property type="entry name" value="HisKA"/>
    <property type="match status" value="1"/>
</dbReference>
<protein>
    <recommendedName>
        <fullName evidence="2">histidine kinase</fullName>
        <ecNumber evidence="2">2.7.13.3</ecNumber>
    </recommendedName>
</protein>
<evidence type="ECO:0000256" key="3">
    <source>
        <dbReference type="ARBA" id="ARBA00022553"/>
    </source>
</evidence>
<dbReference type="PRINTS" id="PR00344">
    <property type="entry name" value="BCTRLSENSOR"/>
</dbReference>
<evidence type="ECO:0000256" key="1">
    <source>
        <dbReference type="ARBA" id="ARBA00000085"/>
    </source>
</evidence>
<dbReference type="GO" id="GO:0000155">
    <property type="term" value="F:phosphorelay sensor kinase activity"/>
    <property type="evidence" value="ECO:0007669"/>
    <property type="project" value="InterPro"/>
</dbReference>
<name>A0A841I3K4_9DEIO</name>
<feature type="domain" description="Histidine kinase" evidence="6">
    <location>
        <begin position="471"/>
        <end position="685"/>
    </location>
</feature>
<dbReference type="SUPFAM" id="SSF55781">
    <property type="entry name" value="GAF domain-like"/>
    <property type="match status" value="2"/>
</dbReference>
<dbReference type="FunFam" id="3.30.565.10:FF:000006">
    <property type="entry name" value="Sensor histidine kinase WalK"/>
    <property type="match status" value="1"/>
</dbReference>
<dbReference type="InterPro" id="IPR036097">
    <property type="entry name" value="HisK_dim/P_sf"/>
</dbReference>
<dbReference type="Gene3D" id="3.30.565.10">
    <property type="entry name" value="Histidine kinase-like ATPase, C-terminal domain"/>
    <property type="match status" value="1"/>
</dbReference>
<proteinExistence type="predicted"/>
<keyword evidence="4" id="KW-0808">Transferase</keyword>
<accession>A0A841I3K4</accession>
<dbReference type="Pfam" id="PF02518">
    <property type="entry name" value="HATPase_c"/>
    <property type="match status" value="1"/>
</dbReference>
<dbReference type="PROSITE" id="PS50109">
    <property type="entry name" value="HIS_KIN"/>
    <property type="match status" value="1"/>
</dbReference>
<evidence type="ECO:0000256" key="4">
    <source>
        <dbReference type="ARBA" id="ARBA00022679"/>
    </source>
</evidence>
<keyword evidence="5 7" id="KW-0418">Kinase</keyword>
<dbReference type="PANTHER" id="PTHR43304:SF1">
    <property type="entry name" value="PAC DOMAIN-CONTAINING PROTEIN"/>
    <property type="match status" value="1"/>
</dbReference>
<dbReference type="SMART" id="SM00387">
    <property type="entry name" value="HATPase_c"/>
    <property type="match status" value="1"/>
</dbReference>